<organism evidence="2 3">
    <name type="scientific">Dissostichus eleginoides</name>
    <name type="common">Patagonian toothfish</name>
    <name type="synonym">Dissostichus amissus</name>
    <dbReference type="NCBI Taxonomy" id="100907"/>
    <lineage>
        <taxon>Eukaryota</taxon>
        <taxon>Metazoa</taxon>
        <taxon>Chordata</taxon>
        <taxon>Craniata</taxon>
        <taxon>Vertebrata</taxon>
        <taxon>Euteleostomi</taxon>
        <taxon>Actinopterygii</taxon>
        <taxon>Neopterygii</taxon>
        <taxon>Teleostei</taxon>
        <taxon>Neoteleostei</taxon>
        <taxon>Acanthomorphata</taxon>
        <taxon>Eupercaria</taxon>
        <taxon>Perciformes</taxon>
        <taxon>Notothenioidei</taxon>
        <taxon>Nototheniidae</taxon>
        <taxon>Dissostichus</taxon>
    </lineage>
</organism>
<feature type="region of interest" description="Disordered" evidence="1">
    <location>
        <begin position="778"/>
        <end position="929"/>
    </location>
</feature>
<feature type="compositionally biased region" description="Basic and acidic residues" evidence="1">
    <location>
        <begin position="778"/>
        <end position="793"/>
    </location>
</feature>
<feature type="compositionally biased region" description="Polar residues" evidence="1">
    <location>
        <begin position="1106"/>
        <end position="1123"/>
    </location>
</feature>
<feature type="compositionally biased region" description="Pro residues" evidence="1">
    <location>
        <begin position="1406"/>
        <end position="1442"/>
    </location>
</feature>
<comment type="caution">
    <text evidence="2">The sequence shown here is derived from an EMBL/GenBank/DDBJ whole genome shotgun (WGS) entry which is preliminary data.</text>
</comment>
<feature type="compositionally biased region" description="Low complexity" evidence="1">
    <location>
        <begin position="1300"/>
        <end position="1317"/>
    </location>
</feature>
<feature type="compositionally biased region" description="Pro residues" evidence="1">
    <location>
        <begin position="1351"/>
        <end position="1369"/>
    </location>
</feature>
<evidence type="ECO:0000256" key="1">
    <source>
        <dbReference type="SAM" id="MobiDB-lite"/>
    </source>
</evidence>
<protein>
    <submittedName>
        <fullName evidence="2">Cold shock domain containing protein E1</fullName>
    </submittedName>
</protein>
<feature type="compositionally biased region" description="Pro residues" evidence="1">
    <location>
        <begin position="1451"/>
        <end position="1466"/>
    </location>
</feature>
<dbReference type="InterPro" id="IPR036514">
    <property type="entry name" value="SGNH_hydro_sf"/>
</dbReference>
<feature type="compositionally biased region" description="Pro residues" evidence="1">
    <location>
        <begin position="1125"/>
        <end position="1149"/>
    </location>
</feature>
<proteinExistence type="predicted"/>
<dbReference type="Proteomes" id="UP001228049">
    <property type="component" value="Unassembled WGS sequence"/>
</dbReference>
<feature type="region of interest" description="Disordered" evidence="1">
    <location>
        <begin position="196"/>
        <end position="226"/>
    </location>
</feature>
<dbReference type="PANTHER" id="PTHR12913:SF3">
    <property type="entry name" value="SI:DKEYP-121D4.3"/>
    <property type="match status" value="1"/>
</dbReference>
<feature type="region of interest" description="Disordered" evidence="1">
    <location>
        <begin position="1258"/>
        <end position="1484"/>
    </location>
</feature>
<feature type="compositionally biased region" description="Basic and acidic residues" evidence="1">
    <location>
        <begin position="891"/>
        <end position="911"/>
    </location>
</feature>
<sequence length="1781" mass="198836">MLNPPRPAAVIKALISAPDAPPEGRANQSPRPPQSARPSGKRTFDKPPPGRSTGIISFIGPSFGCIEREDLEKFNFSFSSFFGNPKAMRTGVRVHFTACKEKPGVLIATDVKVAPGGTENVDTEIYEAVVSQPIPEAEKGKRQLPGKVNVDIGLLRTSLSFERKDSTVTLMQNDQVLINLLTDIVTEKRTATNIKPKIPSTFDSTKETREQGAGESTSCLPREQGAGESTSCLLREQYDQYDQYDQGVILSLGDGRGVIRSEEHGELPFRTRENFSDVDFTPEDVGGEVEFTLITTGPQRAGRMRRVKEPLLLTLSAAAAAISPEAPPCAPTCSAAADGDSASPGGKREQSSVPTEVGPNMRLDQELYEGIVSQPIIEPSGQIQMLPSGSDATFRPNMKGFPGQIHANIGPVSTNVTFDHRDCGVTLLKNDHVLINLMVDQLTRRRRAANIKPKIPFTFSYTKEKREKGTVTFLGPEEGILHSEDHGELPFDLSENFSDVKFSSQDIHKEVEFTVSLVKSQKRAIRLLRLKRVEDPILEEQKRRKEREKEERRKQEERRRQEEEERKRREEEEAEQLREAERKRRAEVAAALATAKGKWTPLGFLYRKMDTMLDISRERFQGTVLKALSKDPRKDIKSALDMISTATMLDGDKVRFNIATHQETKEQRAAYVEILPDSFEESTEQRRHGLVIELSLSTGLIKCSQNPQLYFHMCEVIEKKRLELNEKVEFSVVPHETAEGGNQAIRIKRFTEKVFLPARKLCAIGVAKGKMTIKLAKASEDAEKDKPETDKMKAVVKNLRTQDSSTRKDYGASRRRYVRSRSKSRSPSRSRARSRSKSRSPSRSRAKSPARDQFGRLIKKRRSTSAERRGSRSRRSRSPDRSKRRSKSRSRSRERVEEVKKRSITSRDEGLKRRREPSPPPRRGGVVDDELARKKRELDELNDMIAYKKSLVDLDPGQRTCIDYDHGRISVPLSEYKPVRSILKRRGEGPEYPLRAPHPYDDPYYNRQYSAYRYGEPYPAGSYPERPYADRPNSDPPRVYGEPAYAGPPSAGPRYTDRYDVYDEPHGDRYYDPAYAERRYEDPYRSQSPERRDPSPGTQYGHLPAASTQPPLTQTPATSSSQHPYRPPSPSVPPPRSPSPRPRPGPPAAQQPLDRFLDMLNKKVDVVKQPEPVPLTDDLLPHERALQDGGGFSRIVGLAQEQPGSSIVLDQKKTNPKRSSLERTSEEAKNTAEPYDKIQSLLRSIGLKLSTGDMSKLASRAQEKIYSPKSSSTERDMLSSPREERQPSRTGSIESDHIHSPSPARSSSLQPRSQSRAVSEYEGFLDQKELEALQKAQQLQSLTKTMGNNSPTPPTGPPPTHFQRPPVPVNWPLGITTQFPPQSSTPPSMGTPSPPAAGIQSFRLPSGPPPRHSAHPPPGPPPGPPPRRPLGQPPFAPPPGTPVFPFIGQPPSEPPLISPGSVPPPTAAAESAPTSSPADPNQSTISTTVARCLKVIETVKSLAVQQPAKPVKSVQFSLPSASSSPSSSQTSTEDDIKNKQKEKLDSYNKRVLEKRDQHYKDWIAHKKECREQRLAPGRPGIDPKSDPKNVWICGHSLVYWAESRAKSPEVGMQLGMDPSRVTVGWKGTQGMTWSQLLPMLHQLKVTWPNPDVLIMHLGGNDLSTDAPTDLLASVRKDLTSMRSIFPSCLLVWSYILPRRVWRHSADSQEVDLVRCTVNRRIHSIVSELGGASLTHENIRCGANTGLYRADGVHLSPKGIDVFNLNLQDFLERWEAELTEKS</sequence>
<feature type="region of interest" description="Disordered" evidence="1">
    <location>
        <begin position="15"/>
        <end position="51"/>
    </location>
</feature>
<dbReference type="EMBL" id="JASDAP010000003">
    <property type="protein sequence ID" value="KAK1905303.1"/>
    <property type="molecule type" value="Genomic_DNA"/>
</dbReference>
<evidence type="ECO:0000313" key="2">
    <source>
        <dbReference type="EMBL" id="KAK1905303.1"/>
    </source>
</evidence>
<dbReference type="PANTHER" id="PTHR12913">
    <property type="entry name" value="UNR PROTEIN N-RAS UPSTREAM GENE PROTEIN"/>
    <property type="match status" value="1"/>
</dbReference>
<accession>A0AAD9CQN4</accession>
<keyword evidence="3" id="KW-1185">Reference proteome</keyword>
<feature type="region of interest" description="Disordered" evidence="1">
    <location>
        <begin position="1503"/>
        <end position="1544"/>
    </location>
</feature>
<feature type="compositionally biased region" description="Low complexity" evidence="1">
    <location>
        <begin position="1376"/>
        <end position="1391"/>
    </location>
</feature>
<gene>
    <name evidence="2" type="ORF">KUDE01_012485</name>
</gene>
<feature type="compositionally biased region" description="Polar residues" evidence="1">
    <location>
        <begin position="1341"/>
        <end position="1350"/>
    </location>
</feature>
<feature type="compositionally biased region" description="Basic residues" evidence="1">
    <location>
        <begin position="871"/>
        <end position="890"/>
    </location>
</feature>
<feature type="region of interest" description="Disordered" evidence="1">
    <location>
        <begin position="543"/>
        <end position="579"/>
    </location>
</feature>
<dbReference type="Gene3D" id="2.40.50.140">
    <property type="entry name" value="Nucleic acid-binding proteins"/>
    <property type="match status" value="2"/>
</dbReference>
<feature type="compositionally biased region" description="Low complexity" evidence="1">
    <location>
        <begin position="331"/>
        <end position="345"/>
    </location>
</feature>
<reference evidence="2" key="1">
    <citation type="submission" date="2023-04" db="EMBL/GenBank/DDBJ databases">
        <title>Chromosome-level genome of Chaenocephalus aceratus.</title>
        <authorList>
            <person name="Park H."/>
        </authorList>
    </citation>
    <scope>NUCLEOTIDE SEQUENCE</scope>
    <source>
        <strain evidence="2">DE</strain>
        <tissue evidence="2">Muscle</tissue>
    </source>
</reference>
<feature type="region of interest" description="Disordered" evidence="1">
    <location>
        <begin position="324"/>
        <end position="358"/>
    </location>
</feature>
<feature type="compositionally biased region" description="Low complexity" evidence="1">
    <location>
        <begin position="1467"/>
        <end position="1478"/>
    </location>
</feature>
<dbReference type="CDD" id="cd00229">
    <property type="entry name" value="SGNH_hydrolase"/>
    <property type="match status" value="1"/>
</dbReference>
<dbReference type="SUPFAM" id="SSF52266">
    <property type="entry name" value="SGNH hydrolase"/>
    <property type="match status" value="1"/>
</dbReference>
<feature type="compositionally biased region" description="Low complexity" evidence="1">
    <location>
        <begin position="1513"/>
        <end position="1531"/>
    </location>
</feature>
<feature type="compositionally biased region" description="Basic and acidic residues" evidence="1">
    <location>
        <begin position="1272"/>
        <end position="1287"/>
    </location>
</feature>
<feature type="compositionally biased region" description="Basic and acidic residues" evidence="1">
    <location>
        <begin position="1055"/>
        <end position="1094"/>
    </location>
</feature>
<feature type="region of interest" description="Disordered" evidence="1">
    <location>
        <begin position="1016"/>
        <end position="1237"/>
    </location>
</feature>
<evidence type="ECO:0000313" key="3">
    <source>
        <dbReference type="Proteomes" id="UP001228049"/>
    </source>
</evidence>
<feature type="compositionally biased region" description="Basic and acidic residues" evidence="1">
    <location>
        <begin position="1155"/>
        <end position="1168"/>
    </location>
</feature>
<name>A0AAD9CQN4_DISEL</name>
<dbReference type="InterPro" id="IPR012340">
    <property type="entry name" value="NA-bd_OB-fold"/>
</dbReference>
<dbReference type="Gene3D" id="3.40.50.1110">
    <property type="entry name" value="SGNH hydrolase"/>
    <property type="match status" value="1"/>
</dbReference>
<feature type="compositionally biased region" description="Basic and acidic residues" evidence="1">
    <location>
        <begin position="1219"/>
        <end position="1236"/>
    </location>
</feature>
<feature type="compositionally biased region" description="Basic and acidic residues" evidence="1">
    <location>
        <begin position="1534"/>
        <end position="1544"/>
    </location>
</feature>
<feature type="compositionally biased region" description="Basic residues" evidence="1">
    <location>
        <begin position="813"/>
        <end position="848"/>
    </location>
</feature>